<evidence type="ECO:0000313" key="2">
    <source>
        <dbReference type="Proteomes" id="UP000494252"/>
    </source>
</evidence>
<proteinExistence type="predicted"/>
<sequence length="65" mass="7205">MLSPHEFTTLMLVNAAPDQIRPDREEIQTLLARQLVNIELLTTGQRQLSITPQGHAVLKAVGRAC</sequence>
<dbReference type="RefSeq" id="WP_175157883.1">
    <property type="nucleotide sequence ID" value="NZ_CADIKI010000001.1"/>
</dbReference>
<evidence type="ECO:0008006" key="3">
    <source>
        <dbReference type="Google" id="ProtNLM"/>
    </source>
</evidence>
<keyword evidence="2" id="KW-1185">Reference proteome</keyword>
<accession>A0A6J5FE42</accession>
<dbReference type="EMBL" id="CADIKI010000001">
    <property type="protein sequence ID" value="CAB3777826.1"/>
    <property type="molecule type" value="Genomic_DNA"/>
</dbReference>
<name>A0A6J5FE42_9BURK</name>
<evidence type="ECO:0000313" key="1">
    <source>
        <dbReference type="EMBL" id="CAB3777826.1"/>
    </source>
</evidence>
<gene>
    <name evidence="1" type="ORF">LMG27177_00460</name>
</gene>
<reference evidence="1 2" key="1">
    <citation type="submission" date="2020-04" db="EMBL/GenBank/DDBJ databases">
        <authorList>
            <person name="De Canck E."/>
        </authorList>
    </citation>
    <scope>NUCLEOTIDE SEQUENCE [LARGE SCALE GENOMIC DNA]</scope>
    <source>
        <strain evidence="1 2">LMG 27177</strain>
    </source>
</reference>
<organism evidence="1 2">
    <name type="scientific">Paraburkholderia fynbosensis</name>
    <dbReference type="NCBI Taxonomy" id="1200993"/>
    <lineage>
        <taxon>Bacteria</taxon>
        <taxon>Pseudomonadati</taxon>
        <taxon>Pseudomonadota</taxon>
        <taxon>Betaproteobacteria</taxon>
        <taxon>Burkholderiales</taxon>
        <taxon>Burkholderiaceae</taxon>
        <taxon>Paraburkholderia</taxon>
    </lineage>
</organism>
<dbReference type="Proteomes" id="UP000494252">
    <property type="component" value="Unassembled WGS sequence"/>
</dbReference>
<protein>
    <recommendedName>
        <fullName evidence="3">Preprotein translocase subunit SecA</fullName>
    </recommendedName>
</protein>
<dbReference type="AlphaFoldDB" id="A0A6J5FE42"/>